<feature type="non-terminal residue" evidence="1">
    <location>
        <position position="1"/>
    </location>
</feature>
<reference evidence="2" key="1">
    <citation type="journal article" date="2011" name="Genetics">
        <title>Massive changes in genome architecture accompany the transition to self-fertility in the filamentous fungus Neurospora tetrasperma.</title>
        <authorList>
            <person name="Ellison C.E."/>
            <person name="Stajich J.E."/>
            <person name="Jacobson D.J."/>
            <person name="Natvig D.O."/>
            <person name="Lapidus A."/>
            <person name="Foster B."/>
            <person name="Aerts A."/>
            <person name="Riley R."/>
            <person name="Lindquist E.A."/>
            <person name="Grigoriev I.V."/>
            <person name="Taylor J.W."/>
        </authorList>
    </citation>
    <scope>NUCLEOTIDE SEQUENCE [LARGE SCALE GENOMIC DNA]</scope>
    <source>
        <strain evidence="2">FGSC 2508 / P0657</strain>
    </source>
</reference>
<sequence length="155" mass="17844">FFAVAERYRKIVSVCSRDSLHRCPTGEQLVFQCLDNGHPKQEGTNFIHLTRLYTGMDFRLRTQKLCEIMRDHGTYTLIREWRICVLMEGEAQYAQGAANDVDYYYLGLLGRDITASRVLPRISATRIRNMLQHTSAMVRKFGFGAPMSLSVSFCH</sequence>
<evidence type="ECO:0000313" key="1">
    <source>
        <dbReference type="EMBL" id="EGO53302.1"/>
    </source>
</evidence>
<proteinExistence type="predicted"/>
<organism evidence="1 2">
    <name type="scientific">Neurospora tetrasperma (strain FGSC 2508 / ATCC MYA-4615 / P0657)</name>
    <dbReference type="NCBI Taxonomy" id="510951"/>
    <lineage>
        <taxon>Eukaryota</taxon>
        <taxon>Fungi</taxon>
        <taxon>Dikarya</taxon>
        <taxon>Ascomycota</taxon>
        <taxon>Pezizomycotina</taxon>
        <taxon>Sordariomycetes</taxon>
        <taxon>Sordariomycetidae</taxon>
        <taxon>Sordariales</taxon>
        <taxon>Sordariaceae</taxon>
        <taxon>Neurospora</taxon>
    </lineage>
</organism>
<dbReference type="VEuPathDB" id="FungiDB:NEUTE1DRAFT_55115"/>
<dbReference type="HOGENOM" id="CLU_1713788_0_0_1"/>
<protein>
    <submittedName>
        <fullName evidence="1">Uncharacterized protein</fullName>
    </submittedName>
</protein>
<dbReference type="KEGG" id="nte:NEUTE1DRAFT55115"/>
<gene>
    <name evidence="1" type="ORF">NEUTE1DRAFT_55115</name>
</gene>
<name>F8N2D1_NEUT8</name>
<evidence type="ECO:0000313" key="2">
    <source>
        <dbReference type="Proteomes" id="UP000008065"/>
    </source>
</evidence>
<dbReference type="AlphaFoldDB" id="F8N2D1"/>
<dbReference type="GeneID" id="20828465"/>
<dbReference type="Proteomes" id="UP000008065">
    <property type="component" value="Unassembled WGS sequence"/>
</dbReference>
<dbReference type="EMBL" id="GL891382">
    <property type="protein sequence ID" value="EGO53302.1"/>
    <property type="molecule type" value="Genomic_DNA"/>
</dbReference>
<keyword evidence="2" id="KW-1185">Reference proteome</keyword>
<accession>F8N2D1</accession>
<dbReference type="RefSeq" id="XP_009856916.1">
    <property type="nucleotide sequence ID" value="XM_009858614.1"/>
</dbReference>